<evidence type="ECO:0000313" key="3">
    <source>
        <dbReference type="Proteomes" id="UP000324973"/>
    </source>
</evidence>
<comment type="caution">
    <text evidence="2">The sequence shown here is derived from an EMBL/GenBank/DDBJ whole genome shotgun (WGS) entry which is preliminary data.</text>
</comment>
<evidence type="ECO:0000313" key="2">
    <source>
        <dbReference type="EMBL" id="TYT25295.1"/>
    </source>
</evidence>
<feature type="transmembrane region" description="Helical" evidence="1">
    <location>
        <begin position="162"/>
        <end position="181"/>
    </location>
</feature>
<dbReference type="RefSeq" id="WP_149101845.1">
    <property type="nucleotide sequence ID" value="NZ_VTFT01000001.1"/>
</dbReference>
<name>A0A5D4XMV8_9GAMM</name>
<keyword evidence="1" id="KW-1133">Transmembrane helix</keyword>
<feature type="transmembrane region" description="Helical" evidence="1">
    <location>
        <begin position="78"/>
        <end position="104"/>
    </location>
</feature>
<keyword evidence="1" id="KW-0472">Membrane</keyword>
<protein>
    <recommendedName>
        <fullName evidence="4">Serine/threonine protein kinase</fullName>
    </recommendedName>
</protein>
<proteinExistence type="predicted"/>
<organism evidence="2 3">
    <name type="scientific">Luteimonas viscosa</name>
    <dbReference type="NCBI Taxonomy" id="1132694"/>
    <lineage>
        <taxon>Bacteria</taxon>
        <taxon>Pseudomonadati</taxon>
        <taxon>Pseudomonadota</taxon>
        <taxon>Gammaproteobacteria</taxon>
        <taxon>Lysobacterales</taxon>
        <taxon>Lysobacteraceae</taxon>
        <taxon>Luteimonas</taxon>
    </lineage>
</organism>
<reference evidence="2 3" key="1">
    <citation type="submission" date="2019-08" db="EMBL/GenBank/DDBJ databases">
        <title>Luteimonas viscosus sp. nov., isolated from soil of a sunflower field.</title>
        <authorList>
            <person name="Jianli Z."/>
            <person name="Ying Z."/>
        </authorList>
    </citation>
    <scope>NUCLEOTIDE SEQUENCE [LARGE SCALE GENOMIC DNA]</scope>
    <source>
        <strain evidence="2 3">XBU10</strain>
    </source>
</reference>
<dbReference type="EMBL" id="VTFT01000001">
    <property type="protein sequence ID" value="TYT25295.1"/>
    <property type="molecule type" value="Genomic_DNA"/>
</dbReference>
<feature type="transmembrane region" description="Helical" evidence="1">
    <location>
        <begin position="125"/>
        <end position="150"/>
    </location>
</feature>
<keyword evidence="1" id="KW-0812">Transmembrane</keyword>
<evidence type="ECO:0000256" key="1">
    <source>
        <dbReference type="SAM" id="Phobius"/>
    </source>
</evidence>
<gene>
    <name evidence="2" type="ORF">FZO89_02875</name>
</gene>
<feature type="transmembrane region" description="Helical" evidence="1">
    <location>
        <begin position="46"/>
        <end position="66"/>
    </location>
</feature>
<evidence type="ECO:0008006" key="4">
    <source>
        <dbReference type="Google" id="ProtNLM"/>
    </source>
</evidence>
<keyword evidence="3" id="KW-1185">Reference proteome</keyword>
<sequence>MDTTMELDELKLAWRSLGEQLERQQDIQWQLLRERKLDRVRGHLRPLLWGQAAQMLLGIGLIVLGVSCWTRNTDVPGLLAAGLLLHAFGIVTAVMAALTIVFAANIDTSAPVLAIQKQMARLLRLFVLNANVCGAPWWIMWVPVVVGFAGLGEVDPAAGTPAWISISLGIGVVGLLVTWAWSARAMSRARGVPTRDDQGGRCVADGGDGIRRAQRMLDEIAQFERD</sequence>
<dbReference type="OrthoDB" id="5954304at2"/>
<dbReference type="Proteomes" id="UP000324973">
    <property type="component" value="Unassembled WGS sequence"/>
</dbReference>
<accession>A0A5D4XMV8</accession>
<dbReference type="AlphaFoldDB" id="A0A5D4XMV8"/>